<comment type="caution">
    <text evidence="1">The sequence shown here is derived from an EMBL/GenBank/DDBJ whole genome shotgun (WGS) entry which is preliminary data.</text>
</comment>
<dbReference type="Proteomes" id="UP000325315">
    <property type="component" value="Unassembled WGS sequence"/>
</dbReference>
<sequence>MASAISMVASAISLVDSKTSSASLTLVTSSGCFSSPSSFCSRFFLLLANAITNPNTIKNKRPMMGANCPTIFTFRSCYLYKD</sequence>
<organism evidence="1 2">
    <name type="scientific">Gossypium australe</name>
    <dbReference type="NCBI Taxonomy" id="47621"/>
    <lineage>
        <taxon>Eukaryota</taxon>
        <taxon>Viridiplantae</taxon>
        <taxon>Streptophyta</taxon>
        <taxon>Embryophyta</taxon>
        <taxon>Tracheophyta</taxon>
        <taxon>Spermatophyta</taxon>
        <taxon>Magnoliopsida</taxon>
        <taxon>eudicotyledons</taxon>
        <taxon>Gunneridae</taxon>
        <taxon>Pentapetalae</taxon>
        <taxon>rosids</taxon>
        <taxon>malvids</taxon>
        <taxon>Malvales</taxon>
        <taxon>Malvaceae</taxon>
        <taxon>Malvoideae</taxon>
        <taxon>Gossypium</taxon>
    </lineage>
</organism>
<keyword evidence="2" id="KW-1185">Reference proteome</keyword>
<reference evidence="2" key="1">
    <citation type="journal article" date="2019" name="Plant Biotechnol. J.">
        <title>Genome sequencing of the Australian wild diploid species Gossypium australe highlights disease resistance and delayed gland morphogenesis.</title>
        <authorList>
            <person name="Cai Y."/>
            <person name="Cai X."/>
            <person name="Wang Q."/>
            <person name="Wang P."/>
            <person name="Zhang Y."/>
            <person name="Cai C."/>
            <person name="Xu Y."/>
            <person name="Wang K."/>
            <person name="Zhou Z."/>
            <person name="Wang C."/>
            <person name="Geng S."/>
            <person name="Li B."/>
            <person name="Dong Q."/>
            <person name="Hou Y."/>
            <person name="Wang H."/>
            <person name="Ai P."/>
            <person name="Liu Z."/>
            <person name="Yi F."/>
            <person name="Sun M."/>
            <person name="An G."/>
            <person name="Cheng J."/>
            <person name="Zhang Y."/>
            <person name="Shi Q."/>
            <person name="Xie Y."/>
            <person name="Shi X."/>
            <person name="Chang Y."/>
            <person name="Huang F."/>
            <person name="Chen Y."/>
            <person name="Hong S."/>
            <person name="Mi L."/>
            <person name="Sun Q."/>
            <person name="Zhang L."/>
            <person name="Zhou B."/>
            <person name="Peng R."/>
            <person name="Zhang X."/>
            <person name="Liu F."/>
        </authorList>
    </citation>
    <scope>NUCLEOTIDE SEQUENCE [LARGE SCALE GENOMIC DNA]</scope>
    <source>
        <strain evidence="2">cv. PA1801</strain>
    </source>
</reference>
<gene>
    <name evidence="1" type="ORF">EPI10_002816</name>
</gene>
<dbReference type="EMBL" id="SMMG02000007">
    <property type="protein sequence ID" value="KAA3467836.1"/>
    <property type="molecule type" value="Genomic_DNA"/>
</dbReference>
<protein>
    <submittedName>
        <fullName evidence="1">Uncharacterized protein</fullName>
    </submittedName>
</protein>
<name>A0A5B6VFU4_9ROSI</name>
<accession>A0A5B6VFU4</accession>
<proteinExistence type="predicted"/>
<evidence type="ECO:0000313" key="1">
    <source>
        <dbReference type="EMBL" id="KAA3467836.1"/>
    </source>
</evidence>
<dbReference type="AlphaFoldDB" id="A0A5B6VFU4"/>
<evidence type="ECO:0000313" key="2">
    <source>
        <dbReference type="Proteomes" id="UP000325315"/>
    </source>
</evidence>